<proteinExistence type="predicted"/>
<dbReference type="InterPro" id="IPR009038">
    <property type="entry name" value="GOLD_dom"/>
</dbReference>
<evidence type="ECO:0000313" key="4">
    <source>
        <dbReference type="Proteomes" id="UP000708208"/>
    </source>
</evidence>
<feature type="domain" description="GOLD" evidence="2">
    <location>
        <begin position="508"/>
        <end position="622"/>
    </location>
</feature>
<comment type="caution">
    <text evidence="3">The sequence shown here is derived from an EMBL/GenBank/DDBJ whole genome shotgun (WGS) entry which is preliminary data.</text>
</comment>
<reference evidence="3" key="1">
    <citation type="submission" date="2021-06" db="EMBL/GenBank/DDBJ databases">
        <authorList>
            <person name="Hodson N. C."/>
            <person name="Mongue J. A."/>
            <person name="Jaron S. K."/>
        </authorList>
    </citation>
    <scope>NUCLEOTIDE SEQUENCE</scope>
</reference>
<keyword evidence="4" id="KW-1185">Reference proteome</keyword>
<accession>A0A8J2NWJ6</accession>
<protein>
    <recommendedName>
        <fullName evidence="5">SEC14-like protein 2</fullName>
    </recommendedName>
</protein>
<dbReference type="Proteomes" id="UP000708208">
    <property type="component" value="Unassembled WGS sequence"/>
</dbReference>
<dbReference type="InterPro" id="IPR001251">
    <property type="entry name" value="CRAL-TRIO_dom"/>
</dbReference>
<dbReference type="Pfam" id="PF00650">
    <property type="entry name" value="CRAL_TRIO"/>
    <property type="match status" value="2"/>
</dbReference>
<feature type="domain" description="CRAL-TRIO" evidence="1">
    <location>
        <begin position="329"/>
        <end position="506"/>
    </location>
</feature>
<gene>
    <name evidence="3" type="ORF">AFUS01_LOCUS17959</name>
</gene>
<dbReference type="PROSITE" id="PS50866">
    <property type="entry name" value="GOLD"/>
    <property type="match status" value="1"/>
</dbReference>
<dbReference type="InterPro" id="IPR051064">
    <property type="entry name" value="SEC14/CRAL-TRIO_domain"/>
</dbReference>
<dbReference type="InterPro" id="IPR011074">
    <property type="entry name" value="CRAL/TRIO_N_dom"/>
</dbReference>
<dbReference type="PANTHER" id="PTHR23324:SF83">
    <property type="entry name" value="SEC14-LIKE PROTEIN 2"/>
    <property type="match status" value="1"/>
</dbReference>
<dbReference type="SMART" id="SM01100">
    <property type="entry name" value="CRAL_TRIO_N"/>
    <property type="match status" value="2"/>
</dbReference>
<dbReference type="EMBL" id="CAJVCH010175664">
    <property type="protein sequence ID" value="CAG7729228.1"/>
    <property type="molecule type" value="Genomic_DNA"/>
</dbReference>
<dbReference type="CDD" id="cd00170">
    <property type="entry name" value="SEC14"/>
    <property type="match status" value="2"/>
</dbReference>
<dbReference type="GO" id="GO:0005737">
    <property type="term" value="C:cytoplasm"/>
    <property type="evidence" value="ECO:0007669"/>
    <property type="project" value="TreeGrafter"/>
</dbReference>
<feature type="domain" description="CRAL-TRIO" evidence="1">
    <location>
        <begin position="106"/>
        <end position="289"/>
    </location>
</feature>
<dbReference type="AlphaFoldDB" id="A0A8J2NWJ6"/>
<evidence type="ECO:0000259" key="1">
    <source>
        <dbReference type="PROSITE" id="PS50191"/>
    </source>
</evidence>
<organism evidence="3 4">
    <name type="scientific">Allacma fusca</name>
    <dbReference type="NCBI Taxonomy" id="39272"/>
    <lineage>
        <taxon>Eukaryota</taxon>
        <taxon>Metazoa</taxon>
        <taxon>Ecdysozoa</taxon>
        <taxon>Arthropoda</taxon>
        <taxon>Hexapoda</taxon>
        <taxon>Collembola</taxon>
        <taxon>Symphypleona</taxon>
        <taxon>Sminthuridae</taxon>
        <taxon>Allacma</taxon>
    </lineage>
</organism>
<evidence type="ECO:0008006" key="5">
    <source>
        <dbReference type="Google" id="ProtNLM"/>
    </source>
</evidence>
<name>A0A8J2NWJ6_9HEXA</name>
<evidence type="ECO:0000313" key="3">
    <source>
        <dbReference type="EMBL" id="CAG7729228.1"/>
    </source>
</evidence>
<dbReference type="PANTHER" id="PTHR23324">
    <property type="entry name" value="SEC14 RELATED PROTEIN"/>
    <property type="match status" value="1"/>
</dbReference>
<dbReference type="PROSITE" id="PS50191">
    <property type="entry name" value="CRAL_TRIO"/>
    <property type="match status" value="2"/>
</dbReference>
<evidence type="ECO:0000259" key="2">
    <source>
        <dbReference type="PROSITE" id="PS50866"/>
    </source>
</evidence>
<sequence length="633" mass="73345">MFTHNDVHNYSKSKWANSIKKLRICSAKKKQTKNMARPDAKEIELISQFRANVSDLNLDDKFNTDHFLLRWIRARQHNLDLAEKMLREHMKWREDNDIENIHSWTPPELFLKAMPAKFLGYDDDNSPVYLLLIGKLDLNHIIEIGEGNNYLKYLDYIFETVFNKMDGKFTRDGYPVTQFIPIVDQRGASYRSLCTVGAMDLNMKVTRRFEVNYPETMKTIFEINCNAAFSPFLPFLFIGVKMVVAAKAKFSSWKKVTMASPDAQELELISQFRVKVSDLNLGEKFNTDHYLLRWIRARHQNLDLADKMLREHMKWRQENQIDNILSWAPPERVVAECPMRFLGYDIDNSPVQFFPFGKWDMKKIIDMGEGDNYFKYMCQIAESLMSKMDGKVTRSGYPVTQFVIIVDQKGLSYRQLASVRVMDLNLTLTRRYEANYPESVKTVFEINCNAVFTALFAICKPLLSQETVDKLQIFSSDESKWRPAILASVPASILPTYLGGTNQNSTDNECIPKLTQIQIESEKDDESEFVQVVVPAGDKIDISFGVEEGHSLIEWAFRTEIYDISFSIYCNGKAYIQKNRVSSHLELQEGAITCEIPGDYTFTFDNVYSRWRAKTLWYKIDILAPSGRKHISV</sequence>
<dbReference type="OrthoDB" id="1434354at2759"/>
<dbReference type="SMART" id="SM00516">
    <property type="entry name" value="SEC14"/>
    <property type="match status" value="2"/>
</dbReference>